<dbReference type="PANTHER" id="PTHR15505">
    <property type="entry name" value="RIIA DOMAIN-CONTAINING PROTEIN 1"/>
    <property type="match status" value="1"/>
</dbReference>
<evidence type="ECO:0000256" key="13">
    <source>
        <dbReference type="SAM" id="MobiDB-lite"/>
    </source>
</evidence>
<feature type="domain" description="Ciliogenesis-associated TTC17-interacting protein N-terminal" evidence="14">
    <location>
        <begin position="84"/>
        <end position="312"/>
    </location>
</feature>
<dbReference type="RefSeq" id="XP_014640989.1">
    <property type="nucleotide sequence ID" value="XM_014785503.1"/>
</dbReference>
<evidence type="ECO:0000256" key="1">
    <source>
        <dbReference type="ARBA" id="ARBA00004123"/>
    </source>
</evidence>
<feature type="compositionally biased region" description="Low complexity" evidence="13">
    <location>
        <begin position="45"/>
        <end position="62"/>
    </location>
</feature>
<evidence type="ECO:0000256" key="7">
    <source>
        <dbReference type="ARBA" id="ARBA00023136"/>
    </source>
</evidence>
<organism evidence="15 16">
    <name type="scientific">Ceratotherium simum simum</name>
    <name type="common">Southern white rhinoceros</name>
    <dbReference type="NCBI Taxonomy" id="73337"/>
    <lineage>
        <taxon>Eukaryota</taxon>
        <taxon>Metazoa</taxon>
        <taxon>Chordata</taxon>
        <taxon>Craniata</taxon>
        <taxon>Vertebrata</taxon>
        <taxon>Euteleostomi</taxon>
        <taxon>Mammalia</taxon>
        <taxon>Eutheria</taxon>
        <taxon>Laurasiatheria</taxon>
        <taxon>Perissodactyla</taxon>
        <taxon>Rhinocerotidae</taxon>
        <taxon>Ceratotherium</taxon>
    </lineage>
</organism>
<evidence type="ECO:0000256" key="12">
    <source>
        <dbReference type="ARBA" id="ARBA00039249"/>
    </source>
</evidence>
<gene>
    <name evidence="16" type="primary">LOC101398861</name>
</gene>
<dbReference type="InterPro" id="IPR047501">
    <property type="entry name" value="DD_CATIP"/>
</dbReference>
<evidence type="ECO:0000313" key="16">
    <source>
        <dbReference type="RefSeq" id="XP_014640989.1"/>
    </source>
</evidence>
<dbReference type="Pfam" id="PF21772">
    <property type="entry name" value="CATIP_N"/>
    <property type="match status" value="1"/>
</dbReference>
<evidence type="ECO:0000259" key="14">
    <source>
        <dbReference type="Pfam" id="PF21772"/>
    </source>
</evidence>
<sequence length="434" mass="48857">MTQSPTLTRWEGDCRGWKGVGRLLPHHPPWGGLGGVRSWDPCPTPSFSPGSAISASPPSIGPRAQEHQPSAQESLPPPEANADAIHFLSSLRPDELQMLFFSETLVMVSDTGEPQGELTIEVQRGKYRDVAAHCLLVHAFSRGFMDKMLCGNSLLGYLSWKLEILEQHSQEFIKFPVLPMERKMTLLKQDDQLAMTRSVKEGAEVKTEVASFPWHSVAGFISEAANLVLLRVMAWRRMVPSNARFLALDTEGKLCHSTYQALGSQTIQVGRQQVEVFTVEQTVHSEEGIPMSCQFYLLSDGHLAKRVQVGSPGCCMITKMPILREEDEIEPRPVFEKKPLVWEEDMELYSRFTDRKEELRASHSSYLRQHPEAHALISDFLLFLLLRQPADVVTFAAEFFGPFDVRRPPTPALRSSNRPSPFRSLDPERSPSEH</sequence>
<dbReference type="Proteomes" id="UP000694910">
    <property type="component" value="Unplaced"/>
</dbReference>
<keyword evidence="4" id="KW-1003">Cell membrane</keyword>
<evidence type="ECO:0000256" key="5">
    <source>
        <dbReference type="ARBA" id="ARBA00022490"/>
    </source>
</evidence>
<keyword evidence="6" id="KW-0970">Cilium biogenesis/degradation</keyword>
<evidence type="ECO:0000256" key="6">
    <source>
        <dbReference type="ARBA" id="ARBA00022794"/>
    </source>
</evidence>
<comment type="similarity">
    <text evidence="11">Belongs to the CATIP family.</text>
</comment>
<keyword evidence="7" id="KW-0472">Membrane</keyword>
<dbReference type="InterPro" id="IPR048777">
    <property type="entry name" value="CATIP_N"/>
</dbReference>
<comment type="function">
    <text evidence="10">Plays a role in primary ciliogenesis by modulating actin polymerization.</text>
</comment>
<evidence type="ECO:0000256" key="11">
    <source>
        <dbReference type="ARBA" id="ARBA00037938"/>
    </source>
</evidence>
<accession>A0ABM1CN58</accession>
<evidence type="ECO:0000256" key="10">
    <source>
        <dbReference type="ARBA" id="ARBA00037538"/>
    </source>
</evidence>
<feature type="compositionally biased region" description="Basic and acidic residues" evidence="13">
    <location>
        <begin position="425"/>
        <end position="434"/>
    </location>
</feature>
<evidence type="ECO:0000256" key="8">
    <source>
        <dbReference type="ARBA" id="ARBA00023212"/>
    </source>
</evidence>
<dbReference type="GeneID" id="101398861"/>
<evidence type="ECO:0000256" key="2">
    <source>
        <dbReference type="ARBA" id="ARBA00004236"/>
    </source>
</evidence>
<comment type="subcellular location">
    <subcellularLocation>
        <location evidence="2">Cell membrane</location>
    </subcellularLocation>
    <subcellularLocation>
        <location evidence="3">Cytoplasm</location>
        <location evidence="3">Cytoskeleton</location>
    </subcellularLocation>
    <subcellularLocation>
        <location evidence="1">Nucleus</location>
    </subcellularLocation>
</comment>
<proteinExistence type="inferred from homology"/>
<evidence type="ECO:0000256" key="4">
    <source>
        <dbReference type="ARBA" id="ARBA00022475"/>
    </source>
</evidence>
<dbReference type="PANTHER" id="PTHR15505:SF3">
    <property type="entry name" value="CILIOGENESIS-ASSOCIATED TTC17-INTERACTING PROTEIN"/>
    <property type="match status" value="1"/>
</dbReference>
<dbReference type="CDD" id="cd22973">
    <property type="entry name" value="DD_CATIP"/>
    <property type="match status" value="1"/>
</dbReference>
<keyword evidence="8" id="KW-0206">Cytoskeleton</keyword>
<keyword evidence="9" id="KW-0539">Nucleus</keyword>
<feature type="region of interest" description="Disordered" evidence="13">
    <location>
        <begin position="408"/>
        <end position="434"/>
    </location>
</feature>
<keyword evidence="15" id="KW-1185">Reference proteome</keyword>
<reference evidence="16" key="1">
    <citation type="submission" date="2025-08" db="UniProtKB">
        <authorList>
            <consortium name="RefSeq"/>
        </authorList>
    </citation>
    <scope>IDENTIFICATION</scope>
</reference>
<evidence type="ECO:0000256" key="9">
    <source>
        <dbReference type="ARBA" id="ARBA00023242"/>
    </source>
</evidence>
<feature type="region of interest" description="Disordered" evidence="13">
    <location>
        <begin position="44"/>
        <end position="79"/>
    </location>
</feature>
<name>A0ABM1CN58_CERSS</name>
<evidence type="ECO:0000256" key="3">
    <source>
        <dbReference type="ARBA" id="ARBA00004245"/>
    </source>
</evidence>
<keyword evidence="5" id="KW-0963">Cytoplasm</keyword>
<evidence type="ECO:0000313" key="15">
    <source>
        <dbReference type="Proteomes" id="UP000694910"/>
    </source>
</evidence>
<protein>
    <recommendedName>
        <fullName evidence="12">Ciliogenesis-associated TTC17-interacting protein</fullName>
    </recommendedName>
</protein>